<dbReference type="InterPro" id="IPR037232">
    <property type="entry name" value="NADH_quin_OxRdtase_su_C/D-like"/>
</dbReference>
<dbReference type="GO" id="GO:0008137">
    <property type="term" value="F:NADH dehydrogenase (ubiquinone) activity"/>
    <property type="evidence" value="ECO:0007669"/>
    <property type="project" value="InterPro"/>
</dbReference>
<dbReference type="InterPro" id="IPR020396">
    <property type="entry name" value="NADH_UbQ_OxRdtase_CS"/>
</dbReference>
<evidence type="ECO:0000259" key="5">
    <source>
        <dbReference type="Pfam" id="PF00329"/>
    </source>
</evidence>
<dbReference type="InterPro" id="IPR001268">
    <property type="entry name" value="NADH_UbQ_OxRdtase_30kDa_su"/>
</dbReference>
<keyword evidence="3" id="KW-1278">Translocase</keyword>
<feature type="domain" description="NADH:ubiquinone oxidoreductase 30kDa subunit" evidence="5">
    <location>
        <begin position="38"/>
        <end position="196"/>
    </location>
</feature>
<evidence type="ECO:0000256" key="2">
    <source>
        <dbReference type="ARBA" id="ARBA00022448"/>
    </source>
</evidence>
<gene>
    <name evidence="6" type="ORF">P8935_13215</name>
</gene>
<organism evidence="6">
    <name type="scientific">Telmatobacter sp. DSM 110680</name>
    <dbReference type="NCBI Taxonomy" id="3036704"/>
    <lineage>
        <taxon>Bacteria</taxon>
        <taxon>Pseudomonadati</taxon>
        <taxon>Acidobacteriota</taxon>
        <taxon>Terriglobia</taxon>
        <taxon>Terriglobales</taxon>
        <taxon>Acidobacteriaceae</taxon>
        <taxon>Telmatobacter</taxon>
    </lineage>
</organism>
<keyword evidence="4" id="KW-0874">Quinone</keyword>
<protein>
    <recommendedName>
        <fullName evidence="4">NADH-quinone oxidoreductase</fullName>
        <ecNumber evidence="4">7.1.1.-</ecNumber>
    </recommendedName>
</protein>
<name>A0AAU7DCJ3_9BACT</name>
<comment type="similarity">
    <text evidence="1 3">Belongs to the complex I 30 kDa subunit family.</text>
</comment>
<dbReference type="PANTHER" id="PTHR10884">
    <property type="entry name" value="NADH DEHYDROGENASE UBIQUINONE IRON-SULFUR PROTEIN 3"/>
    <property type="match status" value="1"/>
</dbReference>
<accession>A0AAU7DCJ3</accession>
<dbReference type="SUPFAM" id="SSF143243">
    <property type="entry name" value="Nqo5-like"/>
    <property type="match status" value="1"/>
</dbReference>
<dbReference type="EC" id="7.1.1.-" evidence="4"/>
<dbReference type="GO" id="GO:0048038">
    <property type="term" value="F:quinone binding"/>
    <property type="evidence" value="ECO:0007669"/>
    <property type="project" value="UniProtKB-KW"/>
</dbReference>
<evidence type="ECO:0000256" key="4">
    <source>
        <dbReference type="RuleBase" id="RU003582"/>
    </source>
</evidence>
<proteinExistence type="inferred from homology"/>
<dbReference type="Gene3D" id="3.30.460.80">
    <property type="entry name" value="NADH:ubiquinone oxidoreductase, 30kDa subunit"/>
    <property type="match status" value="1"/>
</dbReference>
<sequence length="229" mass="25823">MALKTVEEIKAAILAAVPGASVTMLPNPSPSAQQSLLIDAEHAIAIARFLRDDGELALDFLSNVTGVDWLDKEIAEKVKVTRQVAKPVEGGDPGQVQMVDETVEETRKHTEPGYLETVYHLFSVAKKHGPVVLRMRTANRTDKVNLPSFTPIWRSAEFQEREVFDLFGVVFTGHPDLRRILMWDEFKDFPMRRDYVEPDDFEYEPTAHDDVLKRAQAHRAQVAAGEVKE</sequence>
<evidence type="ECO:0000256" key="1">
    <source>
        <dbReference type="ARBA" id="ARBA00007569"/>
    </source>
</evidence>
<dbReference type="RefSeq" id="WP_348260762.1">
    <property type="nucleotide sequence ID" value="NZ_CP121196.1"/>
</dbReference>
<dbReference type="EMBL" id="CP121196">
    <property type="protein sequence ID" value="XBH15529.1"/>
    <property type="molecule type" value="Genomic_DNA"/>
</dbReference>
<dbReference type="Pfam" id="PF00329">
    <property type="entry name" value="Complex1_30kDa"/>
    <property type="match status" value="1"/>
</dbReference>
<dbReference type="PANTHER" id="PTHR10884:SF14">
    <property type="entry name" value="NADH DEHYDROGENASE [UBIQUINONE] IRON-SULFUR PROTEIN 3, MITOCHONDRIAL"/>
    <property type="match status" value="1"/>
</dbReference>
<comment type="catalytic activity">
    <reaction evidence="4">
        <text>a quinone + NADH + 5 H(+)(in) = a quinol + NAD(+) + 4 H(+)(out)</text>
        <dbReference type="Rhea" id="RHEA:57888"/>
        <dbReference type="ChEBI" id="CHEBI:15378"/>
        <dbReference type="ChEBI" id="CHEBI:24646"/>
        <dbReference type="ChEBI" id="CHEBI:57540"/>
        <dbReference type="ChEBI" id="CHEBI:57945"/>
        <dbReference type="ChEBI" id="CHEBI:132124"/>
    </reaction>
</comment>
<dbReference type="PROSITE" id="PS00542">
    <property type="entry name" value="COMPLEX1_30K"/>
    <property type="match status" value="1"/>
</dbReference>
<evidence type="ECO:0000256" key="3">
    <source>
        <dbReference type="RuleBase" id="RU003456"/>
    </source>
</evidence>
<keyword evidence="2 3" id="KW-0813">Transport</keyword>
<keyword evidence="3" id="KW-0520">NAD</keyword>
<dbReference type="AlphaFoldDB" id="A0AAU7DCJ3"/>
<dbReference type="GO" id="GO:0016651">
    <property type="term" value="F:oxidoreductase activity, acting on NAD(P)H"/>
    <property type="evidence" value="ECO:0007669"/>
    <property type="project" value="InterPro"/>
</dbReference>
<reference evidence="6" key="1">
    <citation type="submission" date="2023-03" db="EMBL/GenBank/DDBJ databases">
        <title>Edaphobacter sp.</title>
        <authorList>
            <person name="Huber K.J."/>
            <person name="Papendorf J."/>
            <person name="Pilke C."/>
            <person name="Bunk B."/>
            <person name="Sproeer C."/>
            <person name="Pester M."/>
        </authorList>
    </citation>
    <scope>NUCLEOTIDE SEQUENCE</scope>
    <source>
        <strain evidence="6">DSM 110680</strain>
    </source>
</reference>
<evidence type="ECO:0000313" key="6">
    <source>
        <dbReference type="EMBL" id="XBH15529.1"/>
    </source>
</evidence>
<comment type="function">
    <text evidence="4">NDH-1 shuttles electrons from NADH, via FMN and iron-sulfur (Fe-S) centers, to quinones in the respiratory chain.</text>
</comment>